<dbReference type="HAMAP" id="MF_02210">
    <property type="entry name" value="RimI"/>
    <property type="match status" value="1"/>
</dbReference>
<dbReference type="SUPFAM" id="SSF55729">
    <property type="entry name" value="Acyl-CoA N-acyltransferases (Nat)"/>
    <property type="match status" value="1"/>
</dbReference>
<comment type="caution">
    <text evidence="5">Lacks conserved residue(s) required for the propagation of feature annotation.</text>
</comment>
<keyword evidence="3 5" id="KW-0808">Transferase</keyword>
<comment type="subcellular location">
    <subcellularLocation>
        <location evidence="5 6">Cytoplasm</location>
    </subcellularLocation>
</comment>
<comment type="function">
    <text evidence="5 6">Acetylates the N-terminal alanine of ribosomal protein bS18.</text>
</comment>
<feature type="domain" description="N-acetyltransferase" evidence="7">
    <location>
        <begin position="2"/>
        <end position="152"/>
    </location>
</feature>
<protein>
    <recommendedName>
        <fullName evidence="5 6">[Ribosomal protein bS18]-alanine N-acetyltransferase</fullName>
        <ecNumber evidence="5 6">2.3.1.266</ecNumber>
    </recommendedName>
</protein>
<dbReference type="EC" id="2.3.1.266" evidence="5 6"/>
<evidence type="ECO:0000256" key="5">
    <source>
        <dbReference type="HAMAP-Rule" id="MF_02210"/>
    </source>
</evidence>
<evidence type="ECO:0000256" key="3">
    <source>
        <dbReference type="ARBA" id="ARBA00022679"/>
    </source>
</evidence>
<dbReference type="EMBL" id="FMBA01000002">
    <property type="protein sequence ID" value="SCB74949.1"/>
    <property type="molecule type" value="Genomic_DNA"/>
</dbReference>
<dbReference type="GO" id="GO:0008999">
    <property type="term" value="F:protein-N-terminal-alanine acetyltransferase activity"/>
    <property type="evidence" value="ECO:0007669"/>
    <property type="project" value="UniProtKB-UniRule"/>
</dbReference>
<dbReference type="AlphaFoldDB" id="A0A1C3YXY6"/>
<comment type="similarity">
    <text evidence="1 5 6">Belongs to the acetyltransferase family. RimI subfamily.</text>
</comment>
<dbReference type="GO" id="GO:0005737">
    <property type="term" value="C:cytoplasm"/>
    <property type="evidence" value="ECO:0007669"/>
    <property type="project" value="UniProtKB-SubCell"/>
</dbReference>
<dbReference type="InterPro" id="IPR000182">
    <property type="entry name" value="GNAT_dom"/>
</dbReference>
<dbReference type="NCBIfam" id="TIGR01575">
    <property type="entry name" value="rimI"/>
    <property type="match status" value="1"/>
</dbReference>
<comment type="catalytic activity">
    <reaction evidence="5 6">
        <text>N-terminal L-alanyl-[ribosomal protein bS18] + acetyl-CoA = N-terminal N(alpha)-acetyl-L-alanyl-[ribosomal protein bS18] + CoA + H(+)</text>
        <dbReference type="Rhea" id="RHEA:43756"/>
        <dbReference type="Rhea" id="RHEA-COMP:10676"/>
        <dbReference type="Rhea" id="RHEA-COMP:10677"/>
        <dbReference type="ChEBI" id="CHEBI:15378"/>
        <dbReference type="ChEBI" id="CHEBI:57287"/>
        <dbReference type="ChEBI" id="CHEBI:57288"/>
        <dbReference type="ChEBI" id="CHEBI:64718"/>
        <dbReference type="ChEBI" id="CHEBI:83683"/>
        <dbReference type="EC" id="2.3.1.266"/>
    </reaction>
</comment>
<feature type="active site" description="Proton acceptor" evidence="5">
    <location>
        <position position="107"/>
    </location>
</feature>
<accession>A0A1C3YXY6</accession>
<feature type="active site" description="Proton donor" evidence="5">
    <location>
        <position position="119"/>
    </location>
</feature>
<feature type="binding site" evidence="5">
    <location>
        <begin position="69"/>
        <end position="71"/>
    </location>
    <ligand>
        <name>acetyl-CoA</name>
        <dbReference type="ChEBI" id="CHEBI:57288"/>
    </ligand>
</feature>
<dbReference type="PANTHER" id="PTHR43420">
    <property type="entry name" value="ACETYLTRANSFERASE"/>
    <property type="match status" value="1"/>
</dbReference>
<dbReference type="OrthoDB" id="9796919at2"/>
<evidence type="ECO:0000256" key="2">
    <source>
        <dbReference type="ARBA" id="ARBA00022490"/>
    </source>
</evidence>
<dbReference type="STRING" id="1798183.GA0061080_100229"/>
<organism evidence="8 9">
    <name type="scientific">Gilliamella intestini</name>
    <dbReference type="NCBI Taxonomy" id="1798183"/>
    <lineage>
        <taxon>Bacteria</taxon>
        <taxon>Pseudomonadati</taxon>
        <taxon>Pseudomonadota</taxon>
        <taxon>Gammaproteobacteria</taxon>
        <taxon>Orbales</taxon>
        <taxon>Orbaceae</taxon>
        <taxon>Gilliamella</taxon>
    </lineage>
</organism>
<dbReference type="RefSeq" id="WP_091119339.1">
    <property type="nucleotide sequence ID" value="NZ_FMBA01000002.1"/>
</dbReference>
<dbReference type="Pfam" id="PF00583">
    <property type="entry name" value="Acetyltransf_1"/>
    <property type="match status" value="1"/>
</dbReference>
<dbReference type="InterPro" id="IPR050680">
    <property type="entry name" value="YpeA/RimI_acetyltransf"/>
</dbReference>
<dbReference type="NCBIfam" id="NF007025">
    <property type="entry name" value="PRK09491.1"/>
    <property type="match status" value="1"/>
</dbReference>
<evidence type="ECO:0000256" key="4">
    <source>
        <dbReference type="ARBA" id="ARBA00023315"/>
    </source>
</evidence>
<evidence type="ECO:0000313" key="9">
    <source>
        <dbReference type="Proteomes" id="UP000199698"/>
    </source>
</evidence>
<evidence type="ECO:0000313" key="8">
    <source>
        <dbReference type="EMBL" id="SCB74949.1"/>
    </source>
</evidence>
<dbReference type="InterPro" id="IPR043690">
    <property type="entry name" value="RimI"/>
</dbReference>
<dbReference type="Proteomes" id="UP000199698">
    <property type="component" value="Unassembled WGS sequence"/>
</dbReference>
<name>A0A1C3YXY6_9GAMM</name>
<keyword evidence="9" id="KW-1185">Reference proteome</keyword>
<dbReference type="InterPro" id="IPR006464">
    <property type="entry name" value="AcTrfase_RimI/Ard1"/>
</dbReference>
<gene>
    <name evidence="5" type="primary">rimI</name>
    <name evidence="8" type="ORF">GA0061080_100229</name>
</gene>
<keyword evidence="2 5" id="KW-0963">Cytoplasm</keyword>
<keyword evidence="4 5" id="KW-0012">Acyltransferase</keyword>
<feature type="binding site" evidence="5">
    <location>
        <position position="112"/>
    </location>
    <ligand>
        <name>acetyl-CoA</name>
        <dbReference type="ChEBI" id="CHEBI:57288"/>
    </ligand>
</feature>
<dbReference type="CDD" id="cd04301">
    <property type="entry name" value="NAT_SF"/>
    <property type="match status" value="1"/>
</dbReference>
<dbReference type="Gene3D" id="3.40.630.30">
    <property type="match status" value="1"/>
</dbReference>
<evidence type="ECO:0000259" key="7">
    <source>
        <dbReference type="PROSITE" id="PS51186"/>
    </source>
</evidence>
<evidence type="ECO:0000256" key="6">
    <source>
        <dbReference type="RuleBase" id="RU363094"/>
    </source>
</evidence>
<proteinExistence type="inferred from homology"/>
<sequence length="153" mass="17561">MKTISTLNEHDLIQTFELEQICHAIPWSKQTFLSNQGERYLNFKITIDNQIVGFCICQHVADEANLFNIAIHPDFRKQGLARELLNHLIDALITIKSPCPISTLWLEVRQSNSPAIELYHTLGFNQITVRKNYYPTTDGQQEDAIIMAYTLAL</sequence>
<dbReference type="InterPro" id="IPR016181">
    <property type="entry name" value="Acyl_CoA_acyltransferase"/>
</dbReference>
<reference evidence="9" key="1">
    <citation type="submission" date="2016-08" db="EMBL/GenBank/DDBJ databases">
        <authorList>
            <person name="Varghese N."/>
            <person name="Submissions Spin"/>
        </authorList>
    </citation>
    <scope>NUCLEOTIDE SEQUENCE [LARGE SCALE GENOMIC DNA]</scope>
    <source>
        <strain evidence="9">R-53144</strain>
    </source>
</reference>
<evidence type="ECO:0000256" key="1">
    <source>
        <dbReference type="ARBA" id="ARBA00005395"/>
    </source>
</evidence>
<dbReference type="PANTHER" id="PTHR43420:SF12">
    <property type="entry name" value="N-ACETYLTRANSFERASE DOMAIN-CONTAINING PROTEIN"/>
    <property type="match status" value="1"/>
</dbReference>
<dbReference type="PROSITE" id="PS51186">
    <property type="entry name" value="GNAT"/>
    <property type="match status" value="1"/>
</dbReference>